<feature type="transmembrane region" description="Helical" evidence="5">
    <location>
        <begin position="41"/>
        <end position="61"/>
    </location>
</feature>
<proteinExistence type="predicted"/>
<reference evidence="7" key="2">
    <citation type="submission" date="2020-09" db="EMBL/GenBank/DDBJ databases">
        <authorList>
            <person name="Sun Q."/>
            <person name="Kim S."/>
        </authorList>
    </citation>
    <scope>NUCLEOTIDE SEQUENCE</scope>
    <source>
        <strain evidence="7">KCTC 42651</strain>
    </source>
</reference>
<keyword evidence="8" id="KW-1185">Reference proteome</keyword>
<feature type="transmembrane region" description="Helical" evidence="5">
    <location>
        <begin position="98"/>
        <end position="119"/>
    </location>
</feature>
<dbReference type="GO" id="GO:0016020">
    <property type="term" value="C:membrane"/>
    <property type="evidence" value="ECO:0007669"/>
    <property type="project" value="UniProtKB-SubCell"/>
</dbReference>
<feature type="transmembrane region" description="Helical" evidence="5">
    <location>
        <begin position="277"/>
        <end position="298"/>
    </location>
</feature>
<feature type="domain" description="EamA" evidence="6">
    <location>
        <begin position="160"/>
        <end position="291"/>
    </location>
</feature>
<dbReference type="RefSeq" id="WP_229837421.1">
    <property type="nucleotide sequence ID" value="NZ_BMZS01000010.1"/>
</dbReference>
<name>A0A918XVP7_9PROT</name>
<comment type="caution">
    <text evidence="7">The sequence shown here is derived from an EMBL/GenBank/DDBJ whole genome shotgun (WGS) entry which is preliminary data.</text>
</comment>
<evidence type="ECO:0000256" key="1">
    <source>
        <dbReference type="ARBA" id="ARBA00004141"/>
    </source>
</evidence>
<dbReference type="EMBL" id="BMZS01000010">
    <property type="protein sequence ID" value="GHD58522.1"/>
    <property type="molecule type" value="Genomic_DNA"/>
</dbReference>
<evidence type="ECO:0000256" key="5">
    <source>
        <dbReference type="SAM" id="Phobius"/>
    </source>
</evidence>
<feature type="domain" description="EamA" evidence="6">
    <location>
        <begin position="15"/>
        <end position="145"/>
    </location>
</feature>
<dbReference type="InterPro" id="IPR037185">
    <property type="entry name" value="EmrE-like"/>
</dbReference>
<dbReference type="PANTHER" id="PTHR32322">
    <property type="entry name" value="INNER MEMBRANE TRANSPORTER"/>
    <property type="match status" value="1"/>
</dbReference>
<dbReference type="InterPro" id="IPR050638">
    <property type="entry name" value="AA-Vitamin_Transporters"/>
</dbReference>
<feature type="transmembrane region" description="Helical" evidence="5">
    <location>
        <begin position="251"/>
        <end position="271"/>
    </location>
</feature>
<protein>
    <submittedName>
        <fullName evidence="7">ABC transporter permease</fullName>
    </submittedName>
</protein>
<dbReference type="InterPro" id="IPR000620">
    <property type="entry name" value="EamA_dom"/>
</dbReference>
<evidence type="ECO:0000256" key="2">
    <source>
        <dbReference type="ARBA" id="ARBA00022692"/>
    </source>
</evidence>
<dbReference type="Proteomes" id="UP000630353">
    <property type="component" value="Unassembled WGS sequence"/>
</dbReference>
<feature type="transmembrane region" description="Helical" evidence="5">
    <location>
        <begin position="183"/>
        <end position="205"/>
    </location>
</feature>
<evidence type="ECO:0000259" key="6">
    <source>
        <dbReference type="Pfam" id="PF00892"/>
    </source>
</evidence>
<accession>A0A918XVP7</accession>
<evidence type="ECO:0000256" key="4">
    <source>
        <dbReference type="ARBA" id="ARBA00023136"/>
    </source>
</evidence>
<sequence>MSATVPPRMSGLDWLCLIALSLLWGGSFLFAKIAVTAVPPLTLVLARVALAALALLVVLRVAGYRLPADRRTWIDFAGMGILNNLIPFGLIFQGQTEIGAGLAAVINGMTPFWTALIARAAGAEPLPVAKLAGIAIGLVGLAVMIGPAALAGFDASAAAQLAVVGATVSYGCAGVFGRRFRALPPLVTATGQLSASSLLVLPAALLVDRPWTLPMPGLDVAASVLALALVSTAMAYILFFRVLASAGATNVMLVTQLVPVSAMLLGVAVLGETVTDRQLIGLALIAAGFACIDGRLLARPRPAPG</sequence>
<keyword evidence="4 5" id="KW-0472">Membrane</keyword>
<dbReference type="AlphaFoldDB" id="A0A918XVP7"/>
<keyword evidence="2 5" id="KW-0812">Transmembrane</keyword>
<feature type="transmembrane region" description="Helical" evidence="5">
    <location>
        <begin position="220"/>
        <end position="239"/>
    </location>
</feature>
<feature type="transmembrane region" description="Helical" evidence="5">
    <location>
        <begin position="73"/>
        <end position="92"/>
    </location>
</feature>
<feature type="transmembrane region" description="Helical" evidence="5">
    <location>
        <begin position="12"/>
        <end position="35"/>
    </location>
</feature>
<comment type="subcellular location">
    <subcellularLocation>
        <location evidence="1">Membrane</location>
        <topology evidence="1">Multi-pass membrane protein</topology>
    </subcellularLocation>
</comment>
<feature type="transmembrane region" description="Helical" evidence="5">
    <location>
        <begin position="157"/>
        <end position="176"/>
    </location>
</feature>
<feature type="transmembrane region" description="Helical" evidence="5">
    <location>
        <begin position="131"/>
        <end position="151"/>
    </location>
</feature>
<evidence type="ECO:0000313" key="8">
    <source>
        <dbReference type="Proteomes" id="UP000630353"/>
    </source>
</evidence>
<organism evidence="7 8">
    <name type="scientific">Thalassobaculum fulvum</name>
    <dbReference type="NCBI Taxonomy" id="1633335"/>
    <lineage>
        <taxon>Bacteria</taxon>
        <taxon>Pseudomonadati</taxon>
        <taxon>Pseudomonadota</taxon>
        <taxon>Alphaproteobacteria</taxon>
        <taxon>Rhodospirillales</taxon>
        <taxon>Thalassobaculaceae</taxon>
        <taxon>Thalassobaculum</taxon>
    </lineage>
</organism>
<reference evidence="7" key="1">
    <citation type="journal article" date="2014" name="Int. J. Syst. Evol. Microbiol.">
        <title>Complete genome sequence of Corynebacterium casei LMG S-19264T (=DSM 44701T), isolated from a smear-ripened cheese.</title>
        <authorList>
            <consortium name="US DOE Joint Genome Institute (JGI-PGF)"/>
            <person name="Walter F."/>
            <person name="Albersmeier A."/>
            <person name="Kalinowski J."/>
            <person name="Ruckert C."/>
        </authorList>
    </citation>
    <scope>NUCLEOTIDE SEQUENCE</scope>
    <source>
        <strain evidence="7">KCTC 42651</strain>
    </source>
</reference>
<dbReference type="SUPFAM" id="SSF103481">
    <property type="entry name" value="Multidrug resistance efflux transporter EmrE"/>
    <property type="match status" value="2"/>
</dbReference>
<dbReference type="Pfam" id="PF00892">
    <property type="entry name" value="EamA"/>
    <property type="match status" value="2"/>
</dbReference>
<evidence type="ECO:0000313" key="7">
    <source>
        <dbReference type="EMBL" id="GHD58522.1"/>
    </source>
</evidence>
<evidence type="ECO:0000256" key="3">
    <source>
        <dbReference type="ARBA" id="ARBA00022989"/>
    </source>
</evidence>
<gene>
    <name evidence="7" type="ORF">GCM10017083_41610</name>
</gene>
<dbReference type="PANTHER" id="PTHR32322:SF9">
    <property type="entry name" value="AMINO-ACID METABOLITE EFFLUX PUMP-RELATED"/>
    <property type="match status" value="1"/>
</dbReference>
<keyword evidence="3 5" id="KW-1133">Transmembrane helix</keyword>